<dbReference type="InterPro" id="IPR048062">
    <property type="entry name" value="SE1832-like"/>
</dbReference>
<dbReference type="Proteomes" id="UP000315753">
    <property type="component" value="Unassembled WGS sequence"/>
</dbReference>
<reference evidence="2 3" key="1">
    <citation type="submission" date="2019-06" db="EMBL/GenBank/DDBJ databases">
        <title>Genome sequence of Ureibacillus terrenus.</title>
        <authorList>
            <person name="Maclea K.S."/>
            <person name="Simoes M."/>
        </authorList>
    </citation>
    <scope>NUCLEOTIDE SEQUENCE [LARGE SCALE GENOMIC DNA]</scope>
    <source>
        <strain evidence="2 3">ATCC BAA-384</strain>
    </source>
</reference>
<evidence type="ECO:0000313" key="3">
    <source>
        <dbReference type="Proteomes" id="UP000315753"/>
    </source>
</evidence>
<dbReference type="AlphaFoldDB" id="A0A540V5L0"/>
<feature type="coiled-coil region" evidence="1">
    <location>
        <begin position="5"/>
        <end position="58"/>
    </location>
</feature>
<dbReference type="OrthoDB" id="2973146at2"/>
<accession>A0A540V5L0</accession>
<evidence type="ECO:0000256" key="1">
    <source>
        <dbReference type="SAM" id="Coils"/>
    </source>
</evidence>
<comment type="caution">
    <text evidence="2">The sequence shown here is derived from an EMBL/GenBank/DDBJ whole genome shotgun (WGS) entry which is preliminary data.</text>
</comment>
<name>A0A540V5L0_9BACL</name>
<protein>
    <submittedName>
        <fullName evidence="2">Uncharacterized protein</fullName>
    </submittedName>
</protein>
<gene>
    <name evidence="2" type="ORF">FKZ59_02810</name>
</gene>
<evidence type="ECO:0000313" key="2">
    <source>
        <dbReference type="EMBL" id="TQE92039.1"/>
    </source>
</evidence>
<keyword evidence="1" id="KW-0175">Coiled coil</keyword>
<sequence>MHVTKREIEQQIMEIKMDYINLQGDIEKLENTGHIDSVMEAEERLARMEKRLAELNSLLAEL</sequence>
<proteinExistence type="predicted"/>
<keyword evidence="3" id="KW-1185">Reference proteome</keyword>
<organism evidence="2 3">
    <name type="scientific">Ureibacillus terrenus</name>
    <dbReference type="NCBI Taxonomy" id="118246"/>
    <lineage>
        <taxon>Bacteria</taxon>
        <taxon>Bacillati</taxon>
        <taxon>Bacillota</taxon>
        <taxon>Bacilli</taxon>
        <taxon>Bacillales</taxon>
        <taxon>Caryophanaceae</taxon>
        <taxon>Ureibacillus</taxon>
    </lineage>
</organism>
<dbReference type="RefSeq" id="WP_141601215.1">
    <property type="nucleotide sequence ID" value="NZ_JARMSB010000008.1"/>
</dbReference>
<dbReference type="EMBL" id="VIGD01000002">
    <property type="protein sequence ID" value="TQE92039.1"/>
    <property type="molecule type" value="Genomic_DNA"/>
</dbReference>
<dbReference type="NCBIfam" id="NF040877">
    <property type="entry name" value="SE1832_fam"/>
    <property type="match status" value="1"/>
</dbReference>